<feature type="region of interest" description="Disordered" evidence="1">
    <location>
        <begin position="1"/>
        <end position="98"/>
    </location>
</feature>
<comment type="caution">
    <text evidence="2">The sequence shown here is derived from an EMBL/GenBank/DDBJ whole genome shotgun (WGS) entry which is preliminary data.</text>
</comment>
<reference evidence="2 3" key="1">
    <citation type="journal article" date="2016" name="Front. Microbiol.">
        <title>Microevolution Analysis of Bacillus coahuilensis Unveils Differences in Phosphorus Acquisition Strategies and Their Regulation.</title>
        <authorList>
            <person name="Gomez-Lunar Z."/>
            <person name="Hernandez-Gonzalez I."/>
            <person name="Rodriguez-Torres M.D."/>
            <person name="Souza V."/>
            <person name="Olmedo-Alvarez G."/>
        </authorList>
    </citation>
    <scope>NUCLEOTIDE SEQUENCE [LARGE SCALE GENOMIC DNA]</scope>
    <source>
        <strain evidence="3">p1.1.43</strain>
    </source>
</reference>
<keyword evidence="3" id="KW-1185">Reference proteome</keyword>
<dbReference type="Proteomes" id="UP000074108">
    <property type="component" value="Unassembled WGS sequence"/>
</dbReference>
<protein>
    <submittedName>
        <fullName evidence="2">Uncharacterized protein</fullName>
    </submittedName>
</protein>
<sequence length="98" mass="11040">RKEKVHAKAPEPHAKPRKPHAKKRSARKRPKAARKSQKSARKSPRAARKTPVTARKKEKCTQSPVPQSPHVITLPSPQQKNPSPPRQNEAIRGFIIIL</sequence>
<gene>
    <name evidence="2" type="ORF">Q75_16745</name>
</gene>
<organism evidence="2 3">
    <name type="scientific">Bacillus coahuilensis p1.1.43</name>
    <dbReference type="NCBI Taxonomy" id="1150625"/>
    <lineage>
        <taxon>Bacteria</taxon>
        <taxon>Bacillati</taxon>
        <taxon>Bacillota</taxon>
        <taxon>Bacilli</taxon>
        <taxon>Bacillales</taxon>
        <taxon>Bacillaceae</taxon>
        <taxon>Bacillus</taxon>
    </lineage>
</organism>
<dbReference type="AlphaFoldDB" id="A0A147K446"/>
<evidence type="ECO:0000313" key="3">
    <source>
        <dbReference type="Proteomes" id="UP000074108"/>
    </source>
</evidence>
<evidence type="ECO:0000313" key="2">
    <source>
        <dbReference type="EMBL" id="KUP04067.1"/>
    </source>
</evidence>
<accession>A0A147K446</accession>
<feature type="compositionally biased region" description="Basic residues" evidence="1">
    <location>
        <begin position="15"/>
        <end position="58"/>
    </location>
</feature>
<proteinExistence type="predicted"/>
<name>A0A147K446_9BACI</name>
<dbReference type="EMBL" id="LDYG01000056">
    <property type="protein sequence ID" value="KUP04067.1"/>
    <property type="molecule type" value="Genomic_DNA"/>
</dbReference>
<feature type="non-terminal residue" evidence="2">
    <location>
        <position position="1"/>
    </location>
</feature>
<feature type="compositionally biased region" description="Basic and acidic residues" evidence="1">
    <location>
        <begin position="1"/>
        <end position="14"/>
    </location>
</feature>
<evidence type="ECO:0000256" key="1">
    <source>
        <dbReference type="SAM" id="MobiDB-lite"/>
    </source>
</evidence>
<dbReference type="PATRIC" id="fig|1150625.3.peg.3519"/>